<dbReference type="AlphaFoldDB" id="A0AAN7UAX5"/>
<evidence type="ECO:0000256" key="1">
    <source>
        <dbReference type="SAM" id="MobiDB-lite"/>
    </source>
</evidence>
<keyword evidence="4" id="KW-1185">Reference proteome</keyword>
<proteinExistence type="predicted"/>
<gene>
    <name evidence="3" type="ORF">RRF57_000559</name>
</gene>
<feature type="region of interest" description="Disordered" evidence="1">
    <location>
        <begin position="111"/>
        <end position="144"/>
    </location>
</feature>
<sequence length="274" mass="29347">MSWKLTKKLKETHLGPLTSTFSRNPSTSTITDKDEKGPLPTSATPTPSDNAIAASESMVQEPVVKPPQPGILVITLHEGQGFALPDQHRNALSSQHQSGSMSTGNALNSVGSVRPGSSQRTAAGSFMNSSSRPQTSAGGFSGIPSNHGRISSKYLPYALIDFDKVQVFVSAVSGTPENPLWAGDNIQYKFDVSRVTELAVHLYLRNPNAPADNFDPDFTNEVPQDSYVEGPMLSQTMQDQFAGFSYNRPIPGLGDGGGSIKDPTVIGSVQDRRR</sequence>
<comment type="caution">
    <text evidence="3">The sequence shown here is derived from an EMBL/GenBank/DDBJ whole genome shotgun (WGS) entry which is preliminary data.</text>
</comment>
<organism evidence="3 4">
    <name type="scientific">Xylaria bambusicola</name>
    <dbReference type="NCBI Taxonomy" id="326684"/>
    <lineage>
        <taxon>Eukaryota</taxon>
        <taxon>Fungi</taxon>
        <taxon>Dikarya</taxon>
        <taxon>Ascomycota</taxon>
        <taxon>Pezizomycotina</taxon>
        <taxon>Sordariomycetes</taxon>
        <taxon>Xylariomycetidae</taxon>
        <taxon>Xylariales</taxon>
        <taxon>Xylariaceae</taxon>
        <taxon>Xylaria</taxon>
    </lineage>
</organism>
<feature type="compositionally biased region" description="Polar residues" evidence="1">
    <location>
        <begin position="17"/>
        <end position="30"/>
    </location>
</feature>
<feature type="compositionally biased region" description="Polar residues" evidence="1">
    <location>
        <begin position="111"/>
        <end position="138"/>
    </location>
</feature>
<dbReference type="EMBL" id="JAWHQM010000002">
    <property type="protein sequence ID" value="KAK5624843.1"/>
    <property type="molecule type" value="Genomic_DNA"/>
</dbReference>
<protein>
    <recommendedName>
        <fullName evidence="2">Protein kinase C-terminal domain-containing protein</fullName>
    </recommendedName>
</protein>
<dbReference type="InterPro" id="IPR017892">
    <property type="entry name" value="Pkinase_C"/>
</dbReference>
<evidence type="ECO:0000313" key="3">
    <source>
        <dbReference type="EMBL" id="KAK5624843.1"/>
    </source>
</evidence>
<feature type="domain" description="Protein kinase C-terminal" evidence="2">
    <location>
        <begin position="212"/>
        <end position="246"/>
    </location>
</feature>
<dbReference type="CDD" id="cd11651">
    <property type="entry name" value="YPK1_N_like"/>
    <property type="match status" value="1"/>
</dbReference>
<feature type="region of interest" description="Disordered" evidence="1">
    <location>
        <begin position="253"/>
        <end position="274"/>
    </location>
</feature>
<dbReference type="Proteomes" id="UP001305414">
    <property type="component" value="Unassembled WGS sequence"/>
</dbReference>
<accession>A0AAN7UAX5</accession>
<dbReference type="GO" id="GO:0004674">
    <property type="term" value="F:protein serine/threonine kinase activity"/>
    <property type="evidence" value="ECO:0007669"/>
    <property type="project" value="InterPro"/>
</dbReference>
<evidence type="ECO:0000259" key="2">
    <source>
        <dbReference type="Pfam" id="PF00433"/>
    </source>
</evidence>
<feature type="region of interest" description="Disordered" evidence="1">
    <location>
        <begin position="1"/>
        <end position="50"/>
    </location>
</feature>
<evidence type="ECO:0000313" key="4">
    <source>
        <dbReference type="Proteomes" id="UP001305414"/>
    </source>
</evidence>
<dbReference type="Pfam" id="PF00433">
    <property type="entry name" value="Pkinase_C"/>
    <property type="match status" value="1"/>
</dbReference>
<dbReference type="GO" id="GO:0005524">
    <property type="term" value="F:ATP binding"/>
    <property type="evidence" value="ECO:0007669"/>
    <property type="project" value="InterPro"/>
</dbReference>
<reference evidence="3 4" key="1">
    <citation type="submission" date="2023-10" db="EMBL/GenBank/DDBJ databases">
        <title>Draft genome sequence of Xylaria bambusicola isolate GMP-LS, the root and basal stem rot pathogen of sugarcane in Indonesia.</title>
        <authorList>
            <person name="Selvaraj P."/>
            <person name="Muralishankar V."/>
            <person name="Muruganantham S."/>
            <person name="Sp S."/>
            <person name="Haryani S."/>
            <person name="Lau K.J.X."/>
            <person name="Naqvi N.I."/>
        </authorList>
    </citation>
    <scope>NUCLEOTIDE SEQUENCE [LARGE SCALE GENOMIC DNA]</scope>
    <source>
        <strain evidence="3">GMP-LS</strain>
    </source>
</reference>
<name>A0AAN7UAX5_9PEZI</name>